<gene>
    <name evidence="3" type="ORF">Sps_00875</name>
</gene>
<dbReference type="PANTHER" id="PTHR43540:SF7">
    <property type="entry name" value="ISOCHORISMATASE FAMILY PROTEIN YECD"/>
    <property type="match status" value="1"/>
</dbReference>
<evidence type="ECO:0000313" key="3">
    <source>
        <dbReference type="EMBL" id="AQS36067.1"/>
    </source>
</evidence>
<keyword evidence="1" id="KW-0378">Hydrolase</keyword>
<sequence length="223" mass="24575">MLEKRKENHEYGLVLIHSELVTGVIMAITSLDPHTALIVVDLQVGILALDTCHPTLSVVDNTCQLLEQFRNLQLPIVLVNVAGVAAGRTEQIPSNGERPTNWSQLTEVLQPESKAHLITKRTWGAFTDTGLDEYLKSKGVTQVVITGIATSIGVESTARQAWELGYNITLPTDAMTDFNLDVHHNSVNFIFPRMSETGSTQDVLALMKETFVSSKQDGRDLSY</sequence>
<dbReference type="InterPro" id="IPR000868">
    <property type="entry name" value="Isochorismatase-like_dom"/>
</dbReference>
<dbReference type="KEGG" id="spsw:Sps_00875"/>
<dbReference type="EMBL" id="CP014782">
    <property type="protein sequence ID" value="AQS36067.1"/>
    <property type="molecule type" value="Genomic_DNA"/>
</dbReference>
<organism evidence="3 4">
    <name type="scientific">Shewanella psychrophila</name>
    <dbReference type="NCBI Taxonomy" id="225848"/>
    <lineage>
        <taxon>Bacteria</taxon>
        <taxon>Pseudomonadati</taxon>
        <taxon>Pseudomonadota</taxon>
        <taxon>Gammaproteobacteria</taxon>
        <taxon>Alteromonadales</taxon>
        <taxon>Shewanellaceae</taxon>
        <taxon>Shewanella</taxon>
    </lineage>
</organism>
<dbReference type="InterPro" id="IPR036380">
    <property type="entry name" value="Isochorismatase-like_sf"/>
</dbReference>
<dbReference type="Proteomes" id="UP000189545">
    <property type="component" value="Chromosome"/>
</dbReference>
<proteinExistence type="predicted"/>
<protein>
    <submittedName>
        <fullName evidence="3">Nicotinamidase-like amidase</fullName>
    </submittedName>
</protein>
<evidence type="ECO:0000259" key="2">
    <source>
        <dbReference type="Pfam" id="PF00857"/>
    </source>
</evidence>
<evidence type="ECO:0000313" key="4">
    <source>
        <dbReference type="Proteomes" id="UP000189545"/>
    </source>
</evidence>
<dbReference type="STRING" id="225848.Sps_00875"/>
<dbReference type="InterPro" id="IPR050272">
    <property type="entry name" value="Isochorismatase-like_hydrls"/>
</dbReference>
<dbReference type="SUPFAM" id="SSF52499">
    <property type="entry name" value="Isochorismatase-like hydrolases"/>
    <property type="match status" value="1"/>
</dbReference>
<dbReference type="Pfam" id="PF00857">
    <property type="entry name" value="Isochorismatase"/>
    <property type="match status" value="1"/>
</dbReference>
<dbReference type="GO" id="GO:0016787">
    <property type="term" value="F:hydrolase activity"/>
    <property type="evidence" value="ECO:0007669"/>
    <property type="project" value="UniProtKB-KW"/>
</dbReference>
<keyword evidence="4" id="KW-1185">Reference proteome</keyword>
<reference evidence="3 4" key="1">
    <citation type="submission" date="2016-03" db="EMBL/GenBank/DDBJ databases">
        <title>Complete genome sequence of Shewanella psychrophila WP2, a deep sea bacterium isolated from west Pacific sediment.</title>
        <authorList>
            <person name="Xu G."/>
            <person name="Jian H."/>
        </authorList>
    </citation>
    <scope>NUCLEOTIDE SEQUENCE [LARGE SCALE GENOMIC DNA]</scope>
    <source>
        <strain evidence="3 4">WP2</strain>
    </source>
</reference>
<name>A0A1S6HKL9_9GAMM</name>
<dbReference type="PANTHER" id="PTHR43540">
    <property type="entry name" value="PEROXYUREIDOACRYLATE/UREIDOACRYLATE AMIDOHYDROLASE-RELATED"/>
    <property type="match status" value="1"/>
</dbReference>
<dbReference type="Gene3D" id="3.40.50.850">
    <property type="entry name" value="Isochorismatase-like"/>
    <property type="match status" value="1"/>
</dbReference>
<accession>A0A1S6HKL9</accession>
<dbReference type="CDD" id="cd00431">
    <property type="entry name" value="cysteine_hydrolases"/>
    <property type="match status" value="1"/>
</dbReference>
<feature type="domain" description="Isochorismatase-like" evidence="2">
    <location>
        <begin position="35"/>
        <end position="202"/>
    </location>
</feature>
<dbReference type="AlphaFoldDB" id="A0A1S6HKL9"/>
<evidence type="ECO:0000256" key="1">
    <source>
        <dbReference type="ARBA" id="ARBA00022801"/>
    </source>
</evidence>